<gene>
    <name evidence="2" type="ORF">PAXRUDRAFT_164108</name>
</gene>
<evidence type="ECO:0000256" key="1">
    <source>
        <dbReference type="SAM" id="MobiDB-lite"/>
    </source>
</evidence>
<dbReference type="Proteomes" id="UP000054538">
    <property type="component" value="Unassembled WGS sequence"/>
</dbReference>
<name>A0A0D0DCK6_9AGAM</name>
<sequence>KQTPINLMSPRGGKDCKRRRQKSPDYREEEGEGEANEVDEEEDNLRVLVEAITGFSAQYEEERRLTAEYQEVLTFELMGIRITMQTLTKANVKGRAARQGDLDPGVRVDKPERDSSGSRTKTDPKGKVKEVDEDDDIEVAGEKNYDGDEDEDADADREVESLV</sequence>
<feature type="non-terminal residue" evidence="2">
    <location>
        <position position="1"/>
    </location>
</feature>
<organism evidence="2 3">
    <name type="scientific">Paxillus rubicundulus Ve08.2h10</name>
    <dbReference type="NCBI Taxonomy" id="930991"/>
    <lineage>
        <taxon>Eukaryota</taxon>
        <taxon>Fungi</taxon>
        <taxon>Dikarya</taxon>
        <taxon>Basidiomycota</taxon>
        <taxon>Agaricomycotina</taxon>
        <taxon>Agaricomycetes</taxon>
        <taxon>Agaricomycetidae</taxon>
        <taxon>Boletales</taxon>
        <taxon>Paxilineae</taxon>
        <taxon>Paxillaceae</taxon>
        <taxon>Paxillus</taxon>
    </lineage>
</organism>
<protein>
    <submittedName>
        <fullName evidence="2">Uncharacterized protein</fullName>
    </submittedName>
</protein>
<dbReference type="HOGENOM" id="CLU_126128_0_0_1"/>
<dbReference type="InParanoid" id="A0A0D0DCK6"/>
<evidence type="ECO:0000313" key="3">
    <source>
        <dbReference type="Proteomes" id="UP000054538"/>
    </source>
</evidence>
<dbReference type="EMBL" id="KN826602">
    <property type="protein sequence ID" value="KIK78409.1"/>
    <property type="molecule type" value="Genomic_DNA"/>
</dbReference>
<dbReference type="OrthoDB" id="10548663at2759"/>
<feature type="compositionally biased region" description="Acidic residues" evidence="1">
    <location>
        <begin position="27"/>
        <end position="42"/>
    </location>
</feature>
<reference evidence="3" key="2">
    <citation type="submission" date="2015-01" db="EMBL/GenBank/DDBJ databases">
        <title>Evolutionary Origins and Diversification of the Mycorrhizal Mutualists.</title>
        <authorList>
            <consortium name="DOE Joint Genome Institute"/>
            <consortium name="Mycorrhizal Genomics Consortium"/>
            <person name="Kohler A."/>
            <person name="Kuo A."/>
            <person name="Nagy L.G."/>
            <person name="Floudas D."/>
            <person name="Copeland A."/>
            <person name="Barry K.W."/>
            <person name="Cichocki N."/>
            <person name="Veneault-Fourrey C."/>
            <person name="LaButti K."/>
            <person name="Lindquist E.A."/>
            <person name="Lipzen A."/>
            <person name="Lundell T."/>
            <person name="Morin E."/>
            <person name="Murat C."/>
            <person name="Riley R."/>
            <person name="Ohm R."/>
            <person name="Sun H."/>
            <person name="Tunlid A."/>
            <person name="Henrissat B."/>
            <person name="Grigoriev I.V."/>
            <person name="Hibbett D.S."/>
            <person name="Martin F."/>
        </authorList>
    </citation>
    <scope>NUCLEOTIDE SEQUENCE [LARGE SCALE GENOMIC DNA]</scope>
    <source>
        <strain evidence="3">Ve08.2h10</strain>
    </source>
</reference>
<feature type="compositionally biased region" description="Basic and acidic residues" evidence="1">
    <location>
        <begin position="98"/>
        <end position="130"/>
    </location>
</feature>
<keyword evidence="3" id="KW-1185">Reference proteome</keyword>
<feature type="region of interest" description="Disordered" evidence="1">
    <location>
        <begin position="91"/>
        <end position="163"/>
    </location>
</feature>
<feature type="region of interest" description="Disordered" evidence="1">
    <location>
        <begin position="1"/>
        <end position="42"/>
    </location>
</feature>
<accession>A0A0D0DCK6</accession>
<proteinExistence type="predicted"/>
<reference evidence="2 3" key="1">
    <citation type="submission" date="2014-04" db="EMBL/GenBank/DDBJ databases">
        <authorList>
            <consortium name="DOE Joint Genome Institute"/>
            <person name="Kuo A."/>
            <person name="Kohler A."/>
            <person name="Jargeat P."/>
            <person name="Nagy L.G."/>
            <person name="Floudas D."/>
            <person name="Copeland A."/>
            <person name="Barry K.W."/>
            <person name="Cichocki N."/>
            <person name="Veneault-Fourrey C."/>
            <person name="LaButti K."/>
            <person name="Lindquist E.A."/>
            <person name="Lipzen A."/>
            <person name="Lundell T."/>
            <person name="Morin E."/>
            <person name="Murat C."/>
            <person name="Sun H."/>
            <person name="Tunlid A."/>
            <person name="Henrissat B."/>
            <person name="Grigoriev I.V."/>
            <person name="Hibbett D.S."/>
            <person name="Martin F."/>
            <person name="Nordberg H.P."/>
            <person name="Cantor M.N."/>
            <person name="Hua S.X."/>
        </authorList>
    </citation>
    <scope>NUCLEOTIDE SEQUENCE [LARGE SCALE GENOMIC DNA]</scope>
    <source>
        <strain evidence="2 3">Ve08.2h10</strain>
    </source>
</reference>
<dbReference type="AlphaFoldDB" id="A0A0D0DCK6"/>
<evidence type="ECO:0000313" key="2">
    <source>
        <dbReference type="EMBL" id="KIK78409.1"/>
    </source>
</evidence>